<dbReference type="EMBL" id="JADCNL010000005">
    <property type="protein sequence ID" value="KAG0479422.1"/>
    <property type="molecule type" value="Genomic_DNA"/>
</dbReference>
<accession>A0A835QY94</accession>
<dbReference type="Proteomes" id="UP000639772">
    <property type="component" value="Unassembled WGS sequence"/>
</dbReference>
<sequence length="89" mass="9588">MEGQPVAPSFRRRSQLPVAGLAIHSATSTEKEASPGKCNFWVFWGIAEAAMAAVSEQLSTLPLRAALRTRGGGGIYRWRANAFLADLTI</sequence>
<evidence type="ECO:0000313" key="3">
    <source>
        <dbReference type="Proteomes" id="UP000636800"/>
    </source>
</evidence>
<organism evidence="2 4">
    <name type="scientific">Vanilla planifolia</name>
    <name type="common">Vanilla</name>
    <dbReference type="NCBI Taxonomy" id="51239"/>
    <lineage>
        <taxon>Eukaryota</taxon>
        <taxon>Viridiplantae</taxon>
        <taxon>Streptophyta</taxon>
        <taxon>Embryophyta</taxon>
        <taxon>Tracheophyta</taxon>
        <taxon>Spermatophyta</taxon>
        <taxon>Magnoliopsida</taxon>
        <taxon>Liliopsida</taxon>
        <taxon>Asparagales</taxon>
        <taxon>Orchidaceae</taxon>
        <taxon>Vanilloideae</taxon>
        <taxon>Vanilleae</taxon>
        <taxon>Vanilla</taxon>
    </lineage>
</organism>
<reference evidence="3 4" key="1">
    <citation type="journal article" date="2020" name="Nat. Food">
        <title>A phased Vanilla planifolia genome enables genetic improvement of flavour and production.</title>
        <authorList>
            <person name="Hasing T."/>
            <person name="Tang H."/>
            <person name="Brym M."/>
            <person name="Khazi F."/>
            <person name="Huang T."/>
            <person name="Chambers A.H."/>
        </authorList>
    </citation>
    <scope>NUCLEOTIDE SEQUENCE [LARGE SCALE GENOMIC DNA]</scope>
    <source>
        <tissue evidence="2">Leaf</tissue>
    </source>
</reference>
<dbReference type="AlphaFoldDB" id="A0A835QY94"/>
<protein>
    <submittedName>
        <fullName evidence="2">Uncharacterized protein</fullName>
    </submittedName>
</protein>
<keyword evidence="3" id="KW-1185">Reference proteome</keyword>
<name>A0A835QY94_VANPL</name>
<evidence type="ECO:0000313" key="4">
    <source>
        <dbReference type="Proteomes" id="UP000639772"/>
    </source>
</evidence>
<evidence type="ECO:0000313" key="1">
    <source>
        <dbReference type="EMBL" id="KAG0479422.1"/>
    </source>
</evidence>
<evidence type="ECO:0000313" key="2">
    <source>
        <dbReference type="EMBL" id="KAG0482001.1"/>
    </source>
</evidence>
<proteinExistence type="predicted"/>
<dbReference type="Proteomes" id="UP000636800">
    <property type="component" value="Chromosome 5"/>
</dbReference>
<dbReference type="EMBL" id="JADCNM010000005">
    <property type="protein sequence ID" value="KAG0482001.1"/>
    <property type="molecule type" value="Genomic_DNA"/>
</dbReference>
<gene>
    <name evidence="2" type="ORF">HPP92_010085</name>
    <name evidence="1" type="ORF">HPP92_010280</name>
</gene>
<comment type="caution">
    <text evidence="2">The sequence shown here is derived from an EMBL/GenBank/DDBJ whole genome shotgun (WGS) entry which is preliminary data.</text>
</comment>